<dbReference type="InterPro" id="IPR001761">
    <property type="entry name" value="Peripla_BP/Lac1_sug-bd_dom"/>
</dbReference>
<dbReference type="SUPFAM" id="SSF47413">
    <property type="entry name" value="lambda repressor-like DNA-binding domains"/>
    <property type="match status" value="1"/>
</dbReference>
<dbReference type="Proteomes" id="UP000186385">
    <property type="component" value="Unassembled WGS sequence"/>
</dbReference>
<dbReference type="CDD" id="cd06286">
    <property type="entry name" value="PBP1_CcpB-like"/>
    <property type="match status" value="1"/>
</dbReference>
<dbReference type="EMBL" id="FTLX01000010">
    <property type="protein sequence ID" value="SIR53269.1"/>
    <property type="molecule type" value="Genomic_DNA"/>
</dbReference>
<dbReference type="InterPro" id="IPR028082">
    <property type="entry name" value="Peripla_BP_I"/>
</dbReference>
<dbReference type="CDD" id="cd01392">
    <property type="entry name" value="HTH_LacI"/>
    <property type="match status" value="1"/>
</dbReference>
<reference evidence="8" key="2">
    <citation type="submission" date="2017-03" db="EMBL/GenBank/DDBJ databases">
        <title>Bacillus sp. V-88(T) DSM27956, whole genome shotgun sequencing project.</title>
        <authorList>
            <person name="Dastager S.G."/>
            <person name="Neurgaonkar P.S."/>
            <person name="Dharne M.S."/>
        </authorList>
    </citation>
    <scope>NUCLEOTIDE SEQUENCE [LARGE SCALE GENOMIC DNA]</scope>
    <source>
        <strain evidence="8">DSM 25145</strain>
    </source>
</reference>
<dbReference type="RefSeq" id="WP_045849420.1">
    <property type="nucleotide sequence ID" value="NZ_FTLX01000010.1"/>
</dbReference>
<dbReference type="OrthoDB" id="9798934at2"/>
<protein>
    <submittedName>
        <fullName evidence="6">Transcriptional regulator, LacI family</fullName>
    </submittedName>
</protein>
<organism evidence="6 7">
    <name type="scientific">Domibacillus enclensis</name>
    <dbReference type="NCBI Taxonomy" id="1017273"/>
    <lineage>
        <taxon>Bacteria</taxon>
        <taxon>Bacillati</taxon>
        <taxon>Bacillota</taxon>
        <taxon>Bacilli</taxon>
        <taxon>Bacillales</taxon>
        <taxon>Bacillaceae</taxon>
        <taxon>Domibacillus</taxon>
    </lineage>
</organism>
<reference evidence="5" key="3">
    <citation type="submission" date="2017-03" db="EMBL/GenBank/DDBJ databases">
        <authorList>
            <person name="Dastager S.G."/>
            <person name="Neurgaonkar P.S."/>
            <person name="Dharne M.S."/>
        </authorList>
    </citation>
    <scope>NUCLEOTIDE SEQUENCE</scope>
    <source>
        <strain evidence="5">DSM 25145</strain>
    </source>
</reference>
<gene>
    <name evidence="5" type="ORF">B1B05_16545</name>
    <name evidence="6" type="ORF">SAMN05443094_11016</name>
</gene>
<keyword evidence="1" id="KW-0805">Transcription regulation</keyword>
<keyword evidence="2" id="KW-0238">DNA-binding</keyword>
<dbReference type="PRINTS" id="PR00036">
    <property type="entry name" value="HTHLACI"/>
</dbReference>
<dbReference type="InterPro" id="IPR010982">
    <property type="entry name" value="Lambda_DNA-bd_dom_sf"/>
</dbReference>
<evidence type="ECO:0000313" key="7">
    <source>
        <dbReference type="Proteomes" id="UP000186385"/>
    </source>
</evidence>
<dbReference type="GO" id="GO:0000976">
    <property type="term" value="F:transcription cis-regulatory region binding"/>
    <property type="evidence" value="ECO:0007669"/>
    <property type="project" value="TreeGrafter"/>
</dbReference>
<proteinExistence type="predicted"/>
<dbReference type="PROSITE" id="PS00356">
    <property type="entry name" value="HTH_LACI_1"/>
    <property type="match status" value="1"/>
</dbReference>
<dbReference type="EMBL" id="MWSK01000010">
    <property type="protein sequence ID" value="OXS74500.1"/>
    <property type="molecule type" value="Genomic_DNA"/>
</dbReference>
<evidence type="ECO:0000259" key="4">
    <source>
        <dbReference type="PROSITE" id="PS50932"/>
    </source>
</evidence>
<dbReference type="PROSITE" id="PS50932">
    <property type="entry name" value="HTH_LACI_2"/>
    <property type="match status" value="1"/>
</dbReference>
<dbReference type="STRING" id="1017273.SAMN05443094_11016"/>
<name>A0A1N7BPE9_9BACI</name>
<dbReference type="Pfam" id="PF00356">
    <property type="entry name" value="LacI"/>
    <property type="match status" value="1"/>
</dbReference>
<dbReference type="GO" id="GO:0003700">
    <property type="term" value="F:DNA-binding transcription factor activity"/>
    <property type="evidence" value="ECO:0007669"/>
    <property type="project" value="TreeGrafter"/>
</dbReference>
<evidence type="ECO:0000313" key="5">
    <source>
        <dbReference type="EMBL" id="OXS74500.1"/>
    </source>
</evidence>
<dbReference type="AlphaFoldDB" id="A0A1N7BPE9"/>
<evidence type="ECO:0000313" key="6">
    <source>
        <dbReference type="EMBL" id="SIR53269.1"/>
    </source>
</evidence>
<evidence type="ECO:0000313" key="8">
    <source>
        <dbReference type="Proteomes" id="UP000215545"/>
    </source>
</evidence>
<dbReference type="Gene3D" id="3.40.50.2300">
    <property type="match status" value="2"/>
</dbReference>
<dbReference type="Pfam" id="PF00532">
    <property type="entry name" value="Peripla_BP_1"/>
    <property type="match status" value="1"/>
</dbReference>
<evidence type="ECO:0000256" key="2">
    <source>
        <dbReference type="ARBA" id="ARBA00023125"/>
    </source>
</evidence>
<keyword evidence="3" id="KW-0804">Transcription</keyword>
<evidence type="ECO:0000256" key="3">
    <source>
        <dbReference type="ARBA" id="ARBA00023163"/>
    </source>
</evidence>
<reference evidence="6 7" key="1">
    <citation type="submission" date="2017-01" db="EMBL/GenBank/DDBJ databases">
        <authorList>
            <person name="Mah S.A."/>
            <person name="Swanson W.J."/>
            <person name="Moy G.W."/>
            <person name="Vacquier V.D."/>
        </authorList>
    </citation>
    <scope>NUCLEOTIDE SEQUENCE [LARGE SCALE GENOMIC DNA]</scope>
    <source>
        <strain evidence="6 7">NIO-1016</strain>
    </source>
</reference>
<dbReference type="Gene3D" id="1.10.260.40">
    <property type="entry name" value="lambda repressor-like DNA-binding domains"/>
    <property type="match status" value="1"/>
</dbReference>
<feature type="domain" description="HTH lacI-type" evidence="4">
    <location>
        <begin position="3"/>
        <end position="56"/>
    </location>
</feature>
<dbReference type="SMART" id="SM00354">
    <property type="entry name" value="HTH_LACI"/>
    <property type="match status" value="1"/>
</dbReference>
<dbReference type="InterPro" id="IPR000843">
    <property type="entry name" value="HTH_LacI"/>
</dbReference>
<dbReference type="SUPFAM" id="SSF53822">
    <property type="entry name" value="Periplasmic binding protein-like I"/>
    <property type="match status" value="1"/>
</dbReference>
<dbReference type="PANTHER" id="PTHR30146">
    <property type="entry name" value="LACI-RELATED TRANSCRIPTIONAL REPRESSOR"/>
    <property type="match status" value="1"/>
</dbReference>
<keyword evidence="8" id="KW-1185">Reference proteome</keyword>
<dbReference type="Proteomes" id="UP000215545">
    <property type="component" value="Unassembled WGS sequence"/>
</dbReference>
<evidence type="ECO:0000256" key="1">
    <source>
        <dbReference type="ARBA" id="ARBA00023015"/>
    </source>
</evidence>
<dbReference type="PANTHER" id="PTHR30146:SF105">
    <property type="entry name" value="CATABOLITE CONTROL PROTEIN B"/>
    <property type="match status" value="1"/>
</dbReference>
<accession>A0A1N7BPE9</accession>
<sequence length="315" mass="35102">MGNIHDIARIAGVSAATVSRALNGHPYVSDDKRAAVLKAAEQLHYEKNINAVHLAKGKTDTIGVILPFVSHPYFGFILGGIAAEAERQGYKLLIVQTNYDILQEIDALNMLKLKQVDGLIITSRECPIELIEDYSEYGRIVLCEALAHSRLSSVFVDQFKAFQTALSFFTQRGISRIGYTVLRAEGKSSLARKKAYEEQLSRFHPEWVFDRALTIEDGTRIAGEWAAMTDRPNAMVITNDFVAAGFLLECRRLCFAIPEDVAIIGFDNHPLSGALDITTVELPLHELGTIAFQQVLLKDVTHHELPFRLIHRNSV</sequence>